<feature type="domain" description="Cyclic nucleotide-binding" evidence="1">
    <location>
        <begin position="1"/>
        <end position="82"/>
    </location>
</feature>
<sequence>MSFAKGERIIEQGGTDDCVYFMVSGSVDVRINGRHIDYRNAPYSVGEMAAKRAGQARTADVVVVSQSLSALAISGGDFRMLMSDFESFNANLNNAIDDLSRKKISQLGEKTENKGWSWSAISGVVGVACAIAAGIFAWLAGSALLYGVICSTSAGIVGFVIIMLGNPQYLYRKVSIAAGMALIAYVGLGALNYNLTISGFDPSLPFLDIEAQGEQRIEVFWLSVIALAAVSGIFGYLDYRVNHARVGNSR</sequence>
<keyword evidence="3" id="KW-1185">Reference proteome</keyword>
<dbReference type="InterPro" id="IPR000595">
    <property type="entry name" value="cNMP-bd_dom"/>
</dbReference>
<dbReference type="PROSITE" id="PS50042">
    <property type="entry name" value="CNMP_BINDING_3"/>
    <property type="match status" value="1"/>
</dbReference>
<dbReference type="InterPro" id="IPR018490">
    <property type="entry name" value="cNMP-bd_dom_sf"/>
</dbReference>
<accession>A0A1U7DI21</accession>
<dbReference type="Gene3D" id="2.60.120.10">
    <property type="entry name" value="Jelly Rolls"/>
    <property type="match status" value="1"/>
</dbReference>
<evidence type="ECO:0000313" key="2">
    <source>
        <dbReference type="EMBL" id="APX89657.1"/>
    </source>
</evidence>
<gene>
    <name evidence="2" type="ORF">BV394_07955</name>
</gene>
<dbReference type="AlphaFoldDB" id="A0A1U7DI21"/>
<reference evidence="2 3" key="1">
    <citation type="submission" date="2017-01" db="EMBL/GenBank/DDBJ databases">
        <title>Genomic analysis of Xuhuaishuia manganoxidans DY6-4.</title>
        <authorList>
            <person name="Wang X."/>
        </authorList>
    </citation>
    <scope>NUCLEOTIDE SEQUENCE [LARGE SCALE GENOMIC DNA]</scope>
    <source>
        <strain evidence="2 3">DY6-4</strain>
    </source>
</reference>
<name>A0A1U7DI21_9RHOB</name>
<evidence type="ECO:0000313" key="3">
    <source>
        <dbReference type="Proteomes" id="UP000187266"/>
    </source>
</evidence>
<dbReference type="EMBL" id="CP019124">
    <property type="protein sequence ID" value="APX89657.1"/>
    <property type="molecule type" value="Genomic_DNA"/>
</dbReference>
<evidence type="ECO:0000259" key="1">
    <source>
        <dbReference type="PROSITE" id="PS50042"/>
    </source>
</evidence>
<dbReference type="Proteomes" id="UP000187266">
    <property type="component" value="Chromosome"/>
</dbReference>
<organism evidence="2 3">
    <name type="scientific">Brevirhabdus pacifica</name>
    <dbReference type="NCBI Taxonomy" id="1267768"/>
    <lineage>
        <taxon>Bacteria</taxon>
        <taxon>Pseudomonadati</taxon>
        <taxon>Pseudomonadota</taxon>
        <taxon>Alphaproteobacteria</taxon>
        <taxon>Rhodobacterales</taxon>
        <taxon>Paracoccaceae</taxon>
        <taxon>Brevirhabdus</taxon>
    </lineage>
</organism>
<proteinExistence type="predicted"/>
<dbReference type="SUPFAM" id="SSF51206">
    <property type="entry name" value="cAMP-binding domain-like"/>
    <property type="match status" value="1"/>
</dbReference>
<dbReference type="InterPro" id="IPR014710">
    <property type="entry name" value="RmlC-like_jellyroll"/>
</dbReference>
<dbReference type="CDD" id="cd00038">
    <property type="entry name" value="CAP_ED"/>
    <property type="match status" value="1"/>
</dbReference>
<dbReference type="STRING" id="1267768.BV394_07955"/>
<dbReference type="Pfam" id="PF00027">
    <property type="entry name" value="cNMP_binding"/>
    <property type="match status" value="1"/>
</dbReference>
<protein>
    <recommendedName>
        <fullName evidence="1">Cyclic nucleotide-binding domain-containing protein</fullName>
    </recommendedName>
</protein>